<gene>
    <name evidence="2" type="ORF">ABID21_002222</name>
</gene>
<dbReference type="RefSeq" id="WP_247243804.1">
    <property type="nucleotide sequence ID" value="NZ_JALJRA010000007.1"/>
</dbReference>
<protein>
    <recommendedName>
        <fullName evidence="4">Plasmid recombination enzyme</fullName>
    </recommendedName>
</protein>
<dbReference type="EMBL" id="JBEPLJ010000007">
    <property type="protein sequence ID" value="MET3586107.1"/>
    <property type="molecule type" value="Genomic_DNA"/>
</dbReference>
<sequence>MAYQFARIELYSRSGKAGRTTDYIFDEVSRVPSASVHVPSPRAPEVVFGLGAEEVRALHDERAAAAKTPRTDRNGKTSLKAIRKDQNTLAGLIFSHPVTMDEYHASADVRRDVADWEQRSIAWLREKYGDRLESVLRHTDESHPHLHAYLLPDDPEMRAGLLHPGYPAKNAVLAAGPLPGEDKKAMGKRADRAYVAGMRDWLDDYHDKVAIPAGLTRLGAGKRRLTRAQWHAEKAQAASLKRAVQRAAVVEARGRAYIDRTRQTAAAIKADAETAKVSAERLKGVGGAVRSLVDGVRQSSLRDSIRQEFAADIATVAAAAEQARAKAKEADISRREAERQAASARHFARQQAQTLAAAHHRIRRLSEALAAATEEQPTPGVPAP</sequence>
<evidence type="ECO:0008006" key="4">
    <source>
        <dbReference type="Google" id="ProtNLM"/>
    </source>
</evidence>
<dbReference type="Proteomes" id="UP001549031">
    <property type="component" value="Unassembled WGS sequence"/>
</dbReference>
<feature type="region of interest" description="Disordered" evidence="1">
    <location>
        <begin position="329"/>
        <end position="360"/>
    </location>
</feature>
<comment type="caution">
    <text evidence="2">The sequence shown here is derived from an EMBL/GenBank/DDBJ whole genome shotgun (WGS) entry which is preliminary data.</text>
</comment>
<organism evidence="2 3">
    <name type="scientific">Pseudorhizobium tarimense</name>
    <dbReference type="NCBI Taxonomy" id="1079109"/>
    <lineage>
        <taxon>Bacteria</taxon>
        <taxon>Pseudomonadati</taxon>
        <taxon>Pseudomonadota</taxon>
        <taxon>Alphaproteobacteria</taxon>
        <taxon>Hyphomicrobiales</taxon>
        <taxon>Rhizobiaceae</taxon>
        <taxon>Rhizobium/Agrobacterium group</taxon>
        <taxon>Pseudorhizobium</taxon>
    </lineage>
</organism>
<evidence type="ECO:0000256" key="1">
    <source>
        <dbReference type="SAM" id="MobiDB-lite"/>
    </source>
</evidence>
<keyword evidence="3" id="KW-1185">Reference proteome</keyword>
<dbReference type="Gene3D" id="3.30.930.30">
    <property type="match status" value="1"/>
</dbReference>
<proteinExistence type="predicted"/>
<dbReference type="CDD" id="cd17242">
    <property type="entry name" value="MobM_relaxase"/>
    <property type="match status" value="1"/>
</dbReference>
<reference evidence="2 3" key="1">
    <citation type="submission" date="2024-06" db="EMBL/GenBank/DDBJ databases">
        <title>Genomic Encyclopedia of Type Strains, Phase IV (KMG-IV): sequencing the most valuable type-strain genomes for metagenomic binning, comparative biology and taxonomic classification.</title>
        <authorList>
            <person name="Goeker M."/>
        </authorList>
    </citation>
    <scope>NUCLEOTIDE SEQUENCE [LARGE SCALE GENOMIC DNA]</scope>
    <source>
        <strain evidence="2 3">DSM 105042</strain>
    </source>
</reference>
<accession>A0ABV2H6D7</accession>
<name>A0ABV2H6D7_9HYPH</name>
<evidence type="ECO:0000313" key="3">
    <source>
        <dbReference type="Proteomes" id="UP001549031"/>
    </source>
</evidence>
<feature type="compositionally biased region" description="Basic and acidic residues" evidence="1">
    <location>
        <begin position="329"/>
        <end position="339"/>
    </location>
</feature>
<evidence type="ECO:0000313" key="2">
    <source>
        <dbReference type="EMBL" id="MET3586107.1"/>
    </source>
</evidence>